<gene>
    <name evidence="3" type="ORF">ABB37_08073</name>
</gene>
<feature type="compositionally biased region" description="Low complexity" evidence="1">
    <location>
        <begin position="428"/>
        <end position="445"/>
    </location>
</feature>
<evidence type="ECO:0000256" key="1">
    <source>
        <dbReference type="SAM" id="MobiDB-lite"/>
    </source>
</evidence>
<proteinExistence type="predicted"/>
<dbReference type="InterPro" id="IPR041489">
    <property type="entry name" value="PDZ_6"/>
</dbReference>
<accession>A0A0N0VDK2</accession>
<feature type="compositionally biased region" description="Low complexity" evidence="1">
    <location>
        <begin position="517"/>
        <end position="526"/>
    </location>
</feature>
<dbReference type="OMA" id="EVQYMIE"/>
<protein>
    <recommendedName>
        <fullName evidence="2">PDZ domain-containing protein</fullName>
    </recommendedName>
</protein>
<dbReference type="VEuPathDB" id="TriTrypDB:LpyrH10_22_0330"/>
<feature type="compositionally biased region" description="Pro residues" evidence="1">
    <location>
        <begin position="354"/>
        <end position="374"/>
    </location>
</feature>
<feature type="compositionally biased region" description="Pro residues" evidence="1">
    <location>
        <begin position="135"/>
        <end position="144"/>
    </location>
</feature>
<dbReference type="AlphaFoldDB" id="A0A0N0VDK2"/>
<feature type="domain" description="PDZ" evidence="2">
    <location>
        <begin position="582"/>
        <end position="631"/>
    </location>
</feature>
<feature type="compositionally biased region" description="Polar residues" evidence="1">
    <location>
        <begin position="339"/>
        <end position="350"/>
    </location>
</feature>
<dbReference type="Gene3D" id="2.30.42.10">
    <property type="match status" value="1"/>
</dbReference>
<comment type="caution">
    <text evidence="3">The sequence shown here is derived from an EMBL/GenBank/DDBJ whole genome shotgun (WGS) entry which is preliminary data.</text>
</comment>
<feature type="compositionally biased region" description="Low complexity" evidence="1">
    <location>
        <begin position="107"/>
        <end position="119"/>
    </location>
</feature>
<feature type="region of interest" description="Disordered" evidence="1">
    <location>
        <begin position="83"/>
        <end position="174"/>
    </location>
</feature>
<organism evidence="3 4">
    <name type="scientific">Leptomonas pyrrhocoris</name>
    <name type="common">Firebug parasite</name>
    <dbReference type="NCBI Taxonomy" id="157538"/>
    <lineage>
        <taxon>Eukaryota</taxon>
        <taxon>Discoba</taxon>
        <taxon>Euglenozoa</taxon>
        <taxon>Kinetoplastea</taxon>
        <taxon>Metakinetoplastina</taxon>
        <taxon>Trypanosomatida</taxon>
        <taxon>Trypanosomatidae</taxon>
        <taxon>Leishmaniinae</taxon>
        <taxon>Leptomonas</taxon>
    </lineage>
</organism>
<sequence length="649" mass="67953">MRSLTTSPPLRAPFSLQPPLLPHILLLHSRSPPVSRHAAAPDTEWVQTFLKAHVDDTVARRLPTMIAQEVRRQLRGVHPVAVAASSSFSPSPSPSSSPPRDGGRVRAASTATGTISSSGSNGGGAVDLRAAVGLPPLPPPPPPANALDDEIAEKRAASSSPSSHIPSPADEARRQRAQILSAIEDIERQVNALQRTVDQAADDGDLRRRRWACLCAALDTRMKASLRADRSKEVAGSPVVAAEQAELPFHLRLEHLLDLKEETALLSTLERVVGCLLPATATSAANEGGASATARRNPVTSPVNTDPMHRPVRSLSHFYGEGATASPVLPTQQLNYAEQHPHPQQQFSSLSPSMPSPIGPAPPSSGEPPSPQPVAPSGATRGLHPRVVPPKPEATSTATAVLSEPQPRPPLQHGNVSRGVRSITTKGAVVAASPPSAPSNVKSPSTYASDAPANVSSISDFDGSTRPNGLGGTAVRRPVLAPYECVDSTTTRDGTGRVQTDDRHRARRTASAGASLAPRTAGTAGPPAQPSAHREATTLHQGPLASSHATAATRSITLGIDAVNVPAGVLPDALDRHGAVRVQSVAPHQLAEKAGLCRGDILLSVDRRGIQSCEQLRDVLTAVPPTQSSLAVELYRHTAHQIITVLLKL</sequence>
<feature type="region of interest" description="Disordered" evidence="1">
    <location>
        <begin position="339"/>
        <end position="550"/>
    </location>
</feature>
<evidence type="ECO:0000313" key="3">
    <source>
        <dbReference type="EMBL" id="KPA75894.1"/>
    </source>
</evidence>
<dbReference type="EMBL" id="LGTL01000022">
    <property type="protein sequence ID" value="KPA75894.1"/>
    <property type="molecule type" value="Genomic_DNA"/>
</dbReference>
<dbReference type="RefSeq" id="XP_015654333.1">
    <property type="nucleotide sequence ID" value="XM_015806938.1"/>
</dbReference>
<feature type="region of interest" description="Disordered" evidence="1">
    <location>
        <begin position="284"/>
        <end position="313"/>
    </location>
</feature>
<dbReference type="Proteomes" id="UP000037923">
    <property type="component" value="Unassembled WGS sequence"/>
</dbReference>
<feature type="compositionally biased region" description="Low complexity" evidence="1">
    <location>
        <begin position="157"/>
        <end position="169"/>
    </location>
</feature>
<dbReference type="SUPFAM" id="SSF50156">
    <property type="entry name" value="PDZ domain-like"/>
    <property type="match status" value="1"/>
</dbReference>
<dbReference type="Pfam" id="PF17820">
    <property type="entry name" value="PDZ_6"/>
    <property type="match status" value="1"/>
</dbReference>
<dbReference type="GeneID" id="26908358"/>
<evidence type="ECO:0000259" key="2">
    <source>
        <dbReference type="Pfam" id="PF17820"/>
    </source>
</evidence>
<dbReference type="InterPro" id="IPR036034">
    <property type="entry name" value="PDZ_sf"/>
</dbReference>
<reference evidence="3 4" key="1">
    <citation type="submission" date="2015-07" db="EMBL/GenBank/DDBJ databases">
        <title>High-quality genome of monoxenous trypanosomatid Leptomonas pyrrhocoris.</title>
        <authorList>
            <person name="Flegontov P."/>
            <person name="Butenko A."/>
            <person name="Firsov S."/>
            <person name="Vlcek C."/>
            <person name="Logacheva M.D."/>
            <person name="Field M."/>
            <person name="Filatov D."/>
            <person name="Flegontova O."/>
            <person name="Gerasimov E."/>
            <person name="Jackson A.P."/>
            <person name="Kelly S."/>
            <person name="Opperdoes F."/>
            <person name="O'Reilly A."/>
            <person name="Votypka J."/>
            <person name="Yurchenko V."/>
            <person name="Lukes J."/>
        </authorList>
    </citation>
    <scope>NUCLEOTIDE SEQUENCE [LARGE SCALE GENOMIC DNA]</scope>
    <source>
        <strain evidence="3">H10</strain>
    </source>
</reference>
<name>A0A0N0VDK2_LEPPY</name>
<keyword evidence="4" id="KW-1185">Reference proteome</keyword>
<evidence type="ECO:0000313" key="4">
    <source>
        <dbReference type="Proteomes" id="UP000037923"/>
    </source>
</evidence>
<dbReference type="OrthoDB" id="267448at2759"/>